<evidence type="ECO:0000256" key="1">
    <source>
        <dbReference type="SAM" id="MobiDB-lite"/>
    </source>
</evidence>
<sequence>MGGCSSCLRVILEAESDVKINVIEPTTIVNEPSMVLPSNNTRTSPVTPSGPHLTVPAPHGVRKAKDID</sequence>
<feature type="compositionally biased region" description="Polar residues" evidence="1">
    <location>
        <begin position="36"/>
        <end position="47"/>
    </location>
</feature>
<accession>A0A7E4VP50</accession>
<organism evidence="2 3">
    <name type="scientific">Panagrellus redivivus</name>
    <name type="common">Microworm</name>
    <dbReference type="NCBI Taxonomy" id="6233"/>
    <lineage>
        <taxon>Eukaryota</taxon>
        <taxon>Metazoa</taxon>
        <taxon>Ecdysozoa</taxon>
        <taxon>Nematoda</taxon>
        <taxon>Chromadorea</taxon>
        <taxon>Rhabditida</taxon>
        <taxon>Tylenchina</taxon>
        <taxon>Panagrolaimomorpha</taxon>
        <taxon>Panagrolaimoidea</taxon>
        <taxon>Panagrolaimidae</taxon>
        <taxon>Panagrellus</taxon>
    </lineage>
</organism>
<dbReference type="Proteomes" id="UP000492821">
    <property type="component" value="Unassembled WGS sequence"/>
</dbReference>
<evidence type="ECO:0000313" key="2">
    <source>
        <dbReference type="Proteomes" id="UP000492821"/>
    </source>
</evidence>
<evidence type="ECO:0000313" key="3">
    <source>
        <dbReference type="WBParaSite" id="Pan_g22904.t1"/>
    </source>
</evidence>
<reference evidence="2" key="1">
    <citation type="journal article" date="2013" name="Genetics">
        <title>The draft genome and transcriptome of Panagrellus redivivus are shaped by the harsh demands of a free-living lifestyle.</title>
        <authorList>
            <person name="Srinivasan J."/>
            <person name="Dillman A.R."/>
            <person name="Macchietto M.G."/>
            <person name="Heikkinen L."/>
            <person name="Lakso M."/>
            <person name="Fracchia K.M."/>
            <person name="Antoshechkin I."/>
            <person name="Mortazavi A."/>
            <person name="Wong G."/>
            <person name="Sternberg P.W."/>
        </authorList>
    </citation>
    <scope>NUCLEOTIDE SEQUENCE [LARGE SCALE GENOMIC DNA]</scope>
    <source>
        <strain evidence="2">MT8872</strain>
    </source>
</reference>
<name>A0A7E4VP50_PANRE</name>
<dbReference type="AlphaFoldDB" id="A0A7E4VP50"/>
<protein>
    <submittedName>
        <fullName evidence="3">2Fe-2S ferredoxin-type domain-containing protein</fullName>
    </submittedName>
</protein>
<feature type="region of interest" description="Disordered" evidence="1">
    <location>
        <begin position="32"/>
        <end position="68"/>
    </location>
</feature>
<keyword evidence="2" id="KW-1185">Reference proteome</keyword>
<proteinExistence type="predicted"/>
<dbReference type="WBParaSite" id="Pan_g22904.t1">
    <property type="protein sequence ID" value="Pan_g22904.t1"/>
    <property type="gene ID" value="Pan_g22904"/>
</dbReference>
<reference evidence="3" key="2">
    <citation type="submission" date="2020-10" db="UniProtKB">
        <authorList>
            <consortium name="WormBaseParasite"/>
        </authorList>
    </citation>
    <scope>IDENTIFICATION</scope>
</reference>